<protein>
    <recommendedName>
        <fullName evidence="2">Glabrous enhancer-binding protein-like DBD domain-containing protein</fullName>
    </recommendedName>
</protein>
<dbReference type="InterPro" id="IPR007592">
    <property type="entry name" value="GEBP"/>
</dbReference>
<dbReference type="AlphaFoldDB" id="A0AAP0RJA1"/>
<dbReference type="PANTHER" id="PTHR31662">
    <property type="entry name" value="BNAANNG10740D PROTEIN-RELATED"/>
    <property type="match status" value="1"/>
</dbReference>
<proteinExistence type="inferred from homology"/>
<dbReference type="Proteomes" id="UP001415857">
    <property type="component" value="Unassembled WGS sequence"/>
</dbReference>
<accession>A0AAP0RJA1</accession>
<dbReference type="InterPro" id="IPR053932">
    <property type="entry name" value="GeBP-like_DBD"/>
</dbReference>
<comment type="similarity">
    <text evidence="1">Belongs to the GeBP family.</text>
</comment>
<feature type="domain" description="Glabrous enhancer-binding protein-like DBD" evidence="2">
    <location>
        <begin position="10"/>
        <end position="101"/>
    </location>
</feature>
<dbReference type="GO" id="GO:0005634">
    <property type="term" value="C:nucleus"/>
    <property type="evidence" value="ECO:0007669"/>
    <property type="project" value="TreeGrafter"/>
</dbReference>
<dbReference type="Pfam" id="PF04504">
    <property type="entry name" value="GeBP-like_DBD"/>
    <property type="match status" value="1"/>
</dbReference>
<evidence type="ECO:0000313" key="3">
    <source>
        <dbReference type="EMBL" id="KAK9279042.1"/>
    </source>
</evidence>
<dbReference type="PANTHER" id="PTHR31662:SF39">
    <property type="match status" value="1"/>
</dbReference>
<name>A0AAP0RJA1_LIQFO</name>
<organism evidence="3 4">
    <name type="scientific">Liquidambar formosana</name>
    <name type="common">Formosan gum</name>
    <dbReference type="NCBI Taxonomy" id="63359"/>
    <lineage>
        <taxon>Eukaryota</taxon>
        <taxon>Viridiplantae</taxon>
        <taxon>Streptophyta</taxon>
        <taxon>Embryophyta</taxon>
        <taxon>Tracheophyta</taxon>
        <taxon>Spermatophyta</taxon>
        <taxon>Magnoliopsida</taxon>
        <taxon>eudicotyledons</taxon>
        <taxon>Gunneridae</taxon>
        <taxon>Pentapetalae</taxon>
        <taxon>Saxifragales</taxon>
        <taxon>Altingiaceae</taxon>
        <taxon>Liquidambar</taxon>
    </lineage>
</organism>
<evidence type="ECO:0000256" key="1">
    <source>
        <dbReference type="ARBA" id="ARBA00010820"/>
    </source>
</evidence>
<gene>
    <name evidence="3" type="ORF">L1049_012717</name>
</gene>
<keyword evidence="4" id="KW-1185">Reference proteome</keyword>
<sequence>MASHNPKSRFQRIFTEKDERGLLKALFNLTKSTRFSTSSTNIASPIYNLIAKSLSAEFSHGQITDKLRRLRQKYHKQARTKSLIKTPHDRKIYELARKIWGKNSLKKRNSSECGDEPKIVSGVWAARKEEGNLWDFPGLMGEISWLPENEVWREGLRCLESAELKGLNEKWILQQMEEAEVLAKMAELVHEQTKLILEAVVTSRNRC</sequence>
<dbReference type="GO" id="GO:0006355">
    <property type="term" value="P:regulation of DNA-templated transcription"/>
    <property type="evidence" value="ECO:0007669"/>
    <property type="project" value="InterPro"/>
</dbReference>
<evidence type="ECO:0000259" key="2">
    <source>
        <dbReference type="Pfam" id="PF04504"/>
    </source>
</evidence>
<reference evidence="3 4" key="1">
    <citation type="journal article" date="2024" name="Plant J.">
        <title>Genome sequences and population genomics reveal climatic adaptation and genomic divergence between two closely related sweetgum species.</title>
        <authorList>
            <person name="Xu W.Q."/>
            <person name="Ren C.Q."/>
            <person name="Zhang X.Y."/>
            <person name="Comes H.P."/>
            <person name="Liu X.H."/>
            <person name="Li Y.G."/>
            <person name="Kettle C.J."/>
            <person name="Jalonen R."/>
            <person name="Gaisberger H."/>
            <person name="Ma Y.Z."/>
            <person name="Qiu Y.X."/>
        </authorList>
    </citation>
    <scope>NUCLEOTIDE SEQUENCE [LARGE SCALE GENOMIC DNA]</scope>
    <source>
        <strain evidence="3">Hangzhou</strain>
    </source>
</reference>
<dbReference type="EMBL" id="JBBPBK010000008">
    <property type="protein sequence ID" value="KAK9279042.1"/>
    <property type="molecule type" value="Genomic_DNA"/>
</dbReference>
<comment type="caution">
    <text evidence="3">The sequence shown here is derived from an EMBL/GenBank/DDBJ whole genome shotgun (WGS) entry which is preliminary data.</text>
</comment>
<evidence type="ECO:0000313" key="4">
    <source>
        <dbReference type="Proteomes" id="UP001415857"/>
    </source>
</evidence>